<evidence type="ECO:0000313" key="1">
    <source>
        <dbReference type="EMBL" id="KFM77988.1"/>
    </source>
</evidence>
<dbReference type="AlphaFoldDB" id="A0A087UKU9"/>
<name>A0A087UKU9_STEMI</name>
<organism evidence="1 2">
    <name type="scientific">Stegodyphus mimosarum</name>
    <name type="common">African social velvet spider</name>
    <dbReference type="NCBI Taxonomy" id="407821"/>
    <lineage>
        <taxon>Eukaryota</taxon>
        <taxon>Metazoa</taxon>
        <taxon>Ecdysozoa</taxon>
        <taxon>Arthropoda</taxon>
        <taxon>Chelicerata</taxon>
        <taxon>Arachnida</taxon>
        <taxon>Araneae</taxon>
        <taxon>Araneomorphae</taxon>
        <taxon>Entelegynae</taxon>
        <taxon>Eresoidea</taxon>
        <taxon>Eresidae</taxon>
        <taxon>Stegodyphus</taxon>
    </lineage>
</organism>
<gene>
    <name evidence="1" type="ORF">X975_08411</name>
</gene>
<proteinExistence type="predicted"/>
<reference evidence="1 2" key="1">
    <citation type="submission" date="2013-11" db="EMBL/GenBank/DDBJ databases">
        <title>Genome sequencing of Stegodyphus mimosarum.</title>
        <authorList>
            <person name="Bechsgaard J."/>
        </authorList>
    </citation>
    <scope>NUCLEOTIDE SEQUENCE [LARGE SCALE GENOMIC DNA]</scope>
</reference>
<sequence length="56" mass="6530">MHAFKDTDCILLSLETVVVKQHLNNVVIIFLRIHFASFTSLLKTGIQRNNRRNYIS</sequence>
<dbReference type="Proteomes" id="UP000054359">
    <property type="component" value="Unassembled WGS sequence"/>
</dbReference>
<keyword evidence="2" id="KW-1185">Reference proteome</keyword>
<feature type="non-terminal residue" evidence="1">
    <location>
        <position position="56"/>
    </location>
</feature>
<evidence type="ECO:0000313" key="2">
    <source>
        <dbReference type="Proteomes" id="UP000054359"/>
    </source>
</evidence>
<protein>
    <submittedName>
        <fullName evidence="1">Uncharacterized protein</fullName>
    </submittedName>
</protein>
<accession>A0A087UKU9</accession>
<dbReference type="EMBL" id="KK120292">
    <property type="protein sequence ID" value="KFM77988.1"/>
    <property type="molecule type" value="Genomic_DNA"/>
</dbReference>